<evidence type="ECO:0000256" key="4">
    <source>
        <dbReference type="ARBA" id="ARBA00023136"/>
    </source>
</evidence>
<dbReference type="Gene3D" id="1.25.40.390">
    <property type="match status" value="1"/>
</dbReference>
<evidence type="ECO:0000256" key="2">
    <source>
        <dbReference type="ARBA" id="ARBA00006275"/>
    </source>
</evidence>
<dbReference type="PROSITE" id="PS51257">
    <property type="entry name" value="PROKAR_LIPOPROTEIN"/>
    <property type="match status" value="1"/>
</dbReference>
<evidence type="ECO:0000313" key="9">
    <source>
        <dbReference type="EMBL" id="SUB80511.1"/>
    </source>
</evidence>
<protein>
    <submittedName>
        <fullName evidence="9">SusD family</fullName>
    </submittedName>
</protein>
<dbReference type="InterPro" id="IPR033985">
    <property type="entry name" value="SusD-like_N"/>
</dbReference>
<dbReference type="RefSeq" id="WP_115153910.1">
    <property type="nucleotide sequence ID" value="NZ_UGTJ01000001.1"/>
</dbReference>
<keyword evidence="5" id="KW-0998">Cell outer membrane</keyword>
<dbReference type="InterPro" id="IPR012944">
    <property type="entry name" value="SusD_RagB_dom"/>
</dbReference>
<proteinExistence type="inferred from homology"/>
<feature type="chain" id="PRO_5042838911" evidence="6">
    <location>
        <begin position="19"/>
        <end position="509"/>
    </location>
</feature>
<evidence type="ECO:0000259" key="7">
    <source>
        <dbReference type="Pfam" id="PF07980"/>
    </source>
</evidence>
<dbReference type="Proteomes" id="UP000255283">
    <property type="component" value="Unassembled WGS sequence"/>
</dbReference>
<evidence type="ECO:0000256" key="3">
    <source>
        <dbReference type="ARBA" id="ARBA00022729"/>
    </source>
</evidence>
<gene>
    <name evidence="9" type="ORF">NCTC13063_01797</name>
</gene>
<evidence type="ECO:0000256" key="6">
    <source>
        <dbReference type="SAM" id="SignalP"/>
    </source>
</evidence>
<name>A0AAQ1UJD5_9BACT</name>
<evidence type="ECO:0000313" key="10">
    <source>
        <dbReference type="Proteomes" id="UP000255283"/>
    </source>
</evidence>
<dbReference type="Pfam" id="PF07980">
    <property type="entry name" value="SusD_RagB"/>
    <property type="match status" value="1"/>
</dbReference>
<organism evidence="9 10">
    <name type="scientific">Segatella buccae</name>
    <dbReference type="NCBI Taxonomy" id="28126"/>
    <lineage>
        <taxon>Bacteria</taxon>
        <taxon>Pseudomonadati</taxon>
        <taxon>Bacteroidota</taxon>
        <taxon>Bacteroidia</taxon>
        <taxon>Bacteroidales</taxon>
        <taxon>Prevotellaceae</taxon>
        <taxon>Segatella</taxon>
    </lineage>
</organism>
<keyword evidence="3 6" id="KW-0732">Signal</keyword>
<reference evidence="9 10" key="1">
    <citation type="submission" date="2018-06" db="EMBL/GenBank/DDBJ databases">
        <authorList>
            <consortium name="Pathogen Informatics"/>
            <person name="Doyle S."/>
        </authorList>
    </citation>
    <scope>NUCLEOTIDE SEQUENCE [LARGE SCALE GENOMIC DNA]</scope>
    <source>
        <strain evidence="9 10">NCTC13063</strain>
    </source>
</reference>
<feature type="domain" description="SusD-like N-terminal" evidence="8">
    <location>
        <begin position="22"/>
        <end position="227"/>
    </location>
</feature>
<feature type="signal peptide" evidence="6">
    <location>
        <begin position="1"/>
        <end position="18"/>
    </location>
</feature>
<evidence type="ECO:0000256" key="5">
    <source>
        <dbReference type="ARBA" id="ARBA00023237"/>
    </source>
</evidence>
<comment type="subcellular location">
    <subcellularLocation>
        <location evidence="1">Cell outer membrane</location>
    </subcellularLocation>
</comment>
<dbReference type="Pfam" id="PF14322">
    <property type="entry name" value="SusD-like_3"/>
    <property type="match status" value="1"/>
</dbReference>
<accession>A0AAQ1UJD5</accession>
<comment type="similarity">
    <text evidence="2">Belongs to the SusD family.</text>
</comment>
<sequence length="509" mass="58188">MKKIICITAACMALTLTACDDYLTVSSPDNLTSESFWRDKTDVEAAISAAYSQLYFMDGSKDKWTMCEVLWPVEAYREDLVKPGNDAMNYQNWVELYNFTYTNGNSQFSNYWRHLYRGANFASQILEKMAKVPTDKLSDDERTRLQAEAHFLRGYYHMRLLLNWEQIIIRDKYITSGDRAALDKALSARPDCWDFVIGELQAATALPKAYGPDDVGRATSGAAYAYLGWAWLTRAAEEKKTEYLTKAVEAFDKVTGYELVGDFASMFNGQDKNSRESIFEVQFTLNDANGANYRTQMHRWIGCSELKGWDEILPSKALMDEYMKEGQTALNGLYDNRLYNTVFYQCDYWNDASGRVYGKKYDDWFRNDGGAYNRPAFRKFMPATIEGLEQDNTAINIPLMRYANVLLMKAEALNNLGETAKAITLINEVRKVHGNMPPMQGTGQSEVQAQIEHERAIEFPLENLRFYDLRRWGKLGTVLKADGRTNFDEATNSFYPVPQTEINSNGLVN</sequence>
<comment type="caution">
    <text evidence="9">The sequence shown here is derived from an EMBL/GenBank/DDBJ whole genome shotgun (WGS) entry which is preliminary data.</text>
</comment>
<dbReference type="AlphaFoldDB" id="A0AAQ1UJD5"/>
<dbReference type="EMBL" id="UGTJ01000001">
    <property type="protein sequence ID" value="SUB80511.1"/>
    <property type="molecule type" value="Genomic_DNA"/>
</dbReference>
<evidence type="ECO:0000259" key="8">
    <source>
        <dbReference type="Pfam" id="PF14322"/>
    </source>
</evidence>
<evidence type="ECO:0000256" key="1">
    <source>
        <dbReference type="ARBA" id="ARBA00004442"/>
    </source>
</evidence>
<dbReference type="SUPFAM" id="SSF48452">
    <property type="entry name" value="TPR-like"/>
    <property type="match status" value="1"/>
</dbReference>
<keyword evidence="4" id="KW-0472">Membrane</keyword>
<dbReference type="GO" id="GO:0009279">
    <property type="term" value="C:cell outer membrane"/>
    <property type="evidence" value="ECO:0007669"/>
    <property type="project" value="UniProtKB-SubCell"/>
</dbReference>
<dbReference type="InterPro" id="IPR011990">
    <property type="entry name" value="TPR-like_helical_dom_sf"/>
</dbReference>
<feature type="domain" description="RagB/SusD" evidence="7">
    <location>
        <begin position="276"/>
        <end position="501"/>
    </location>
</feature>